<keyword evidence="3" id="KW-1185">Reference proteome</keyword>
<gene>
    <name evidence="2" type="ORF">AB1471_16720</name>
</gene>
<proteinExistence type="predicted"/>
<dbReference type="RefSeq" id="WP_367780895.1">
    <property type="nucleotide sequence ID" value="NZ_JBFMIA010000048.1"/>
</dbReference>
<organism evidence="2 3">
    <name type="scientific">Jeotgalibacillus marinus</name>
    <dbReference type="NCBI Taxonomy" id="86667"/>
    <lineage>
        <taxon>Bacteria</taxon>
        <taxon>Bacillati</taxon>
        <taxon>Bacillota</taxon>
        <taxon>Bacilli</taxon>
        <taxon>Bacillales</taxon>
        <taxon>Caryophanaceae</taxon>
        <taxon>Jeotgalibacillus</taxon>
    </lineage>
</organism>
<feature type="signal peptide" evidence="1">
    <location>
        <begin position="1"/>
        <end position="25"/>
    </location>
</feature>
<evidence type="ECO:0000313" key="3">
    <source>
        <dbReference type="Proteomes" id="UP001556040"/>
    </source>
</evidence>
<evidence type="ECO:0000256" key="1">
    <source>
        <dbReference type="SAM" id="SignalP"/>
    </source>
</evidence>
<dbReference type="Proteomes" id="UP001556040">
    <property type="component" value="Unassembled WGS sequence"/>
</dbReference>
<reference evidence="2 3" key="1">
    <citation type="journal article" date="1979" name="Int. J. Syst. Evol. Microbiol.">
        <title>Bacillus globisporus subsp. marinus subsp. nov.</title>
        <authorList>
            <person name="Liu H."/>
        </authorList>
    </citation>
    <scope>NUCLEOTIDE SEQUENCE [LARGE SCALE GENOMIC DNA]</scope>
    <source>
        <strain evidence="2 3">DSM 1297</strain>
    </source>
</reference>
<keyword evidence="1" id="KW-0732">Signal</keyword>
<name>A0ABV3Q7Q5_9BACL</name>
<comment type="caution">
    <text evidence="2">The sequence shown here is derived from an EMBL/GenBank/DDBJ whole genome shotgun (WGS) entry which is preliminary data.</text>
</comment>
<accession>A0ABV3Q7Q5</accession>
<dbReference type="EMBL" id="JBFMIA010000048">
    <property type="protein sequence ID" value="MEW9503410.1"/>
    <property type="molecule type" value="Genomic_DNA"/>
</dbReference>
<feature type="chain" id="PRO_5045611464" evidence="1">
    <location>
        <begin position="26"/>
        <end position="172"/>
    </location>
</feature>
<evidence type="ECO:0000313" key="2">
    <source>
        <dbReference type="EMBL" id="MEW9503410.1"/>
    </source>
</evidence>
<protein>
    <submittedName>
        <fullName evidence="2">Uncharacterized protein</fullName>
    </submittedName>
</protein>
<sequence>MKTISKLIISLFMMISIFNPIESHAATNKIKLEYLDINEVDPKPYYSWGDNPSVTVLDNGLVLSVSDYLGDLTYTLGEYYNGEVYWTFPVAYDTGTDPSVITLDDGELLEIHFDPRGVDNIYYNLGRYENGKINWYSIGNKIVDTVQARDDNITVTQSDELGIELVRLPVVQ</sequence>